<sequence>MPNHLHLYRRLLREINRQYTSVNGNRAWAAQLRSQWVAASKDPASANRNMLAARNVLSYLMNNRKHSELISEFYPKMSEGDRIEKTAR</sequence>
<gene>
    <name evidence="1" type="ORF">IWW36_004732</name>
</gene>
<reference evidence="1" key="1">
    <citation type="submission" date="2022-07" db="EMBL/GenBank/DDBJ databases">
        <title>Phylogenomic reconstructions and comparative analyses of Kickxellomycotina fungi.</title>
        <authorList>
            <person name="Reynolds N.K."/>
            <person name="Stajich J.E."/>
            <person name="Barry K."/>
            <person name="Grigoriev I.V."/>
            <person name="Crous P."/>
            <person name="Smith M.E."/>
        </authorList>
    </citation>
    <scope>NUCLEOTIDE SEQUENCE</scope>
    <source>
        <strain evidence="1">NRRL 1566</strain>
    </source>
</reference>
<comment type="caution">
    <text evidence="1">The sequence shown here is derived from an EMBL/GenBank/DDBJ whole genome shotgun (WGS) entry which is preliminary data.</text>
</comment>
<accession>A0A9W8I962</accession>
<name>A0A9W8I962_9FUNG</name>
<evidence type="ECO:0000313" key="2">
    <source>
        <dbReference type="Proteomes" id="UP001139887"/>
    </source>
</evidence>
<organism evidence="1 2">
    <name type="scientific">Coemansia brasiliensis</name>
    <dbReference type="NCBI Taxonomy" id="2650707"/>
    <lineage>
        <taxon>Eukaryota</taxon>
        <taxon>Fungi</taxon>
        <taxon>Fungi incertae sedis</taxon>
        <taxon>Zoopagomycota</taxon>
        <taxon>Kickxellomycotina</taxon>
        <taxon>Kickxellomycetes</taxon>
        <taxon>Kickxellales</taxon>
        <taxon>Kickxellaceae</taxon>
        <taxon>Coemansia</taxon>
    </lineage>
</organism>
<dbReference type="EMBL" id="JANBUW010000771">
    <property type="protein sequence ID" value="KAJ2845554.1"/>
    <property type="molecule type" value="Genomic_DNA"/>
</dbReference>
<dbReference type="AlphaFoldDB" id="A0A9W8I962"/>
<keyword evidence="2" id="KW-1185">Reference proteome</keyword>
<protein>
    <submittedName>
        <fullName evidence="1">Uncharacterized protein</fullName>
    </submittedName>
</protein>
<proteinExistence type="predicted"/>
<feature type="non-terminal residue" evidence="1">
    <location>
        <position position="88"/>
    </location>
</feature>
<evidence type="ECO:0000313" key="1">
    <source>
        <dbReference type="EMBL" id="KAJ2845554.1"/>
    </source>
</evidence>
<dbReference type="OrthoDB" id="15893at2759"/>
<dbReference type="Proteomes" id="UP001139887">
    <property type="component" value="Unassembled WGS sequence"/>
</dbReference>
<dbReference type="Pfam" id="PF13233">
    <property type="entry name" value="Complex1_LYR_2"/>
    <property type="match status" value="1"/>
</dbReference>